<evidence type="ECO:0000256" key="6">
    <source>
        <dbReference type="ARBA" id="ARBA00023118"/>
    </source>
</evidence>
<dbReference type="InterPro" id="IPR042206">
    <property type="entry name" value="CRISPR-assoc_Cas1_C"/>
</dbReference>
<sequence>MHLTAWLVAYDIHDFIVVNERYADRGFSLYADHLQQAHRRSVQYHWQSTSVSRLSWSRHVVSHKLKVAISLLRGRGQAADALAVSMANSARQALTAPNEAMLRGCEGGAQKALFNYWRQQLSPSLGFTQRKRRPPPDPVNAMLSLSYMLAYEESVRQLKQVGLDPSLGCYHRLVSGRKSLACDLMEPLRPRIEAWVITLFAEGTLNGRHFSPPDERGCWLGKEGRKLYYAHLDGAQRQWRRYLAGYARVLARTVDQHTLPEEPA</sequence>
<dbReference type="Proteomes" id="UP001163082">
    <property type="component" value="Chromosome"/>
</dbReference>
<dbReference type="PANTHER" id="PTHR34353:SF2">
    <property type="entry name" value="CRISPR-ASSOCIATED ENDONUCLEASE CAS1 1"/>
    <property type="match status" value="1"/>
</dbReference>
<evidence type="ECO:0000256" key="5">
    <source>
        <dbReference type="ARBA" id="ARBA00022842"/>
    </source>
</evidence>
<accession>A0ABY6JQD5</accession>
<keyword evidence="3 10" id="KW-0255">Endonuclease</keyword>
<dbReference type="PANTHER" id="PTHR34353">
    <property type="entry name" value="CRISPR-ASSOCIATED ENDONUCLEASE CAS1 1"/>
    <property type="match status" value="1"/>
</dbReference>
<dbReference type="Pfam" id="PF01867">
    <property type="entry name" value="Cas_Cas1"/>
    <property type="match status" value="1"/>
</dbReference>
<evidence type="ECO:0000256" key="9">
    <source>
        <dbReference type="ARBA" id="ARBA00038592"/>
    </source>
</evidence>
<protein>
    <submittedName>
        <fullName evidence="10">CRISPR-associated endonuclease Cas1</fullName>
    </submittedName>
</protein>
<evidence type="ECO:0000256" key="7">
    <source>
        <dbReference type="ARBA" id="ARBA00023125"/>
    </source>
</evidence>
<keyword evidence="11" id="KW-1185">Reference proteome</keyword>
<evidence type="ECO:0000313" key="11">
    <source>
        <dbReference type="Proteomes" id="UP001163082"/>
    </source>
</evidence>
<keyword evidence="6" id="KW-0051">Antiviral defense</keyword>
<name>A0ABY6JQD5_9GAMM</name>
<keyword evidence="8" id="KW-0464">Manganese</keyword>
<dbReference type="InterPro" id="IPR050646">
    <property type="entry name" value="Cas1"/>
</dbReference>
<keyword evidence="4" id="KW-0378">Hydrolase</keyword>
<dbReference type="InterPro" id="IPR002729">
    <property type="entry name" value="CRISPR-assoc_Cas1"/>
</dbReference>
<organism evidence="10 11">
    <name type="scientific">Halomonas qaidamensis</name>
    <dbReference type="NCBI Taxonomy" id="2866211"/>
    <lineage>
        <taxon>Bacteria</taxon>
        <taxon>Pseudomonadati</taxon>
        <taxon>Pseudomonadota</taxon>
        <taxon>Gammaproteobacteria</taxon>
        <taxon>Oceanospirillales</taxon>
        <taxon>Halomonadaceae</taxon>
        <taxon>Halomonas</taxon>
    </lineage>
</organism>
<evidence type="ECO:0000256" key="4">
    <source>
        <dbReference type="ARBA" id="ARBA00022801"/>
    </source>
</evidence>
<comment type="subunit">
    <text evidence="9">Homodimer, forms a heterotetramer with a Cas2 homodimer.</text>
</comment>
<keyword evidence="5" id="KW-0460">Magnesium</keyword>
<gene>
    <name evidence="10" type="primary">cas1</name>
    <name evidence="10" type="ORF">K1Y77_02010</name>
</gene>
<keyword evidence="7" id="KW-0238">DNA-binding</keyword>
<dbReference type="RefSeq" id="WP_264430082.1">
    <property type="nucleotide sequence ID" value="NZ_CP080627.1"/>
</dbReference>
<proteinExistence type="predicted"/>
<evidence type="ECO:0000256" key="8">
    <source>
        <dbReference type="ARBA" id="ARBA00023211"/>
    </source>
</evidence>
<dbReference type="GO" id="GO:0004519">
    <property type="term" value="F:endonuclease activity"/>
    <property type="evidence" value="ECO:0007669"/>
    <property type="project" value="UniProtKB-KW"/>
</dbReference>
<dbReference type="Gene3D" id="1.20.120.920">
    <property type="entry name" value="CRISPR-associated endonuclease Cas1, C-terminal domain"/>
    <property type="match status" value="1"/>
</dbReference>
<keyword evidence="2" id="KW-0479">Metal-binding</keyword>
<evidence type="ECO:0000313" key="10">
    <source>
        <dbReference type="EMBL" id="UYV19478.1"/>
    </source>
</evidence>
<dbReference type="CDD" id="cd09634">
    <property type="entry name" value="Cas1_I-II-III"/>
    <property type="match status" value="1"/>
</dbReference>
<keyword evidence="1" id="KW-0540">Nuclease</keyword>
<evidence type="ECO:0000256" key="3">
    <source>
        <dbReference type="ARBA" id="ARBA00022759"/>
    </source>
</evidence>
<evidence type="ECO:0000256" key="1">
    <source>
        <dbReference type="ARBA" id="ARBA00022722"/>
    </source>
</evidence>
<reference evidence="10 11" key="1">
    <citation type="journal article" date="2022" name="Antonie Van Leeuwenhoek">
        <title>Whole genome sequencing of the halophilic Halomonas qaidamensis XH36, a novel species strain with high ectoine production.</title>
        <authorList>
            <person name="Zhang T."/>
            <person name="Cui T."/>
            <person name="Cao Y."/>
            <person name="Li Y."/>
            <person name="Li F."/>
            <person name="Zhu D."/>
            <person name="Xing J."/>
        </authorList>
    </citation>
    <scope>NUCLEOTIDE SEQUENCE [LARGE SCALE GENOMIC DNA]</scope>
    <source>
        <strain evidence="10 11">XH36</strain>
    </source>
</reference>
<dbReference type="EMBL" id="CP080627">
    <property type="protein sequence ID" value="UYV19478.1"/>
    <property type="molecule type" value="Genomic_DNA"/>
</dbReference>
<dbReference type="NCBIfam" id="TIGR00287">
    <property type="entry name" value="cas1"/>
    <property type="match status" value="1"/>
</dbReference>
<evidence type="ECO:0000256" key="2">
    <source>
        <dbReference type="ARBA" id="ARBA00022723"/>
    </source>
</evidence>